<reference evidence="1" key="1">
    <citation type="submission" date="2022-08" db="UniProtKB">
        <authorList>
            <consortium name="EnsemblMetazoa"/>
        </authorList>
    </citation>
    <scope>IDENTIFICATION</scope>
    <source>
        <strain evidence="1">EBRO</strain>
    </source>
</reference>
<evidence type="ECO:0000313" key="1">
    <source>
        <dbReference type="EnsemblMetazoa" id="AATE016621-PA.1"/>
    </source>
</evidence>
<dbReference type="InterPro" id="IPR038765">
    <property type="entry name" value="Papain-like_cys_pep_sf"/>
</dbReference>
<sequence>MATNENCNHNQKVNFPAVRNRIEKSGFDKFCGMCALDPNAQKGSAGVLWLCLSCGSQLCDQDMKLHALLHHGVPRADVHALAMNTDTFDTEFPFVLDITQYCAPNVLQEQKRILYALYGLTVLSSGKMTAYVKVRQPIGTDDVRWKFLSQHSKDDLQILADRAADLMSSPLCTENNEEIAQKPAEHDASEQEDPEMQPPPGKWYYVLDTNFFEVPDEAVLKVQPISVFYERIA</sequence>
<dbReference type="EnsemblMetazoa" id="AATE016621-RA">
    <property type="protein sequence ID" value="AATE016621-PA.1"/>
    <property type="gene ID" value="AATE016621"/>
</dbReference>
<dbReference type="SUPFAM" id="SSF57850">
    <property type="entry name" value="RING/U-box"/>
    <property type="match status" value="1"/>
</dbReference>
<proteinExistence type="predicted"/>
<dbReference type="Pfam" id="PF02148">
    <property type="entry name" value="zf-UBP"/>
    <property type="match status" value="1"/>
</dbReference>
<dbReference type="PROSITE" id="PS50271">
    <property type="entry name" value="ZF_UBP"/>
    <property type="match status" value="1"/>
</dbReference>
<protein>
    <submittedName>
        <fullName evidence="1">Uncharacterized protein</fullName>
    </submittedName>
</protein>
<dbReference type="InterPro" id="IPR013083">
    <property type="entry name" value="Znf_RING/FYVE/PHD"/>
</dbReference>
<dbReference type="STRING" id="41427.A0A182JEK8"/>
<organism evidence="1">
    <name type="scientific">Anopheles atroparvus</name>
    <name type="common">European mosquito</name>
    <dbReference type="NCBI Taxonomy" id="41427"/>
    <lineage>
        <taxon>Eukaryota</taxon>
        <taxon>Metazoa</taxon>
        <taxon>Ecdysozoa</taxon>
        <taxon>Arthropoda</taxon>
        <taxon>Hexapoda</taxon>
        <taxon>Insecta</taxon>
        <taxon>Pterygota</taxon>
        <taxon>Neoptera</taxon>
        <taxon>Endopterygota</taxon>
        <taxon>Diptera</taxon>
        <taxon>Nematocera</taxon>
        <taxon>Culicoidea</taxon>
        <taxon>Culicidae</taxon>
        <taxon>Anophelinae</taxon>
        <taxon>Anopheles</taxon>
    </lineage>
</organism>
<accession>A0A182JEK8</accession>
<dbReference type="VEuPathDB" id="VectorBase:AATE016621"/>
<dbReference type="AlphaFoldDB" id="A0A182JEK8"/>
<dbReference type="SUPFAM" id="SSF54001">
    <property type="entry name" value="Cysteine proteinases"/>
    <property type="match status" value="1"/>
</dbReference>
<name>A0A182JEK8_ANOAO</name>
<dbReference type="InterPro" id="IPR001607">
    <property type="entry name" value="Znf_UBP"/>
</dbReference>
<dbReference type="GO" id="GO:0008270">
    <property type="term" value="F:zinc ion binding"/>
    <property type="evidence" value="ECO:0007669"/>
    <property type="project" value="InterPro"/>
</dbReference>
<dbReference type="Gene3D" id="3.30.40.10">
    <property type="entry name" value="Zinc/RING finger domain, C3HC4 (zinc finger)"/>
    <property type="match status" value="1"/>
</dbReference>